<gene>
    <name evidence="2" type="ORF">RhiirC2_762489</name>
</gene>
<feature type="chain" id="PRO_5015007324" description="Transmembrane protein" evidence="1">
    <location>
        <begin position="23"/>
        <end position="51"/>
    </location>
</feature>
<organism evidence="2 3">
    <name type="scientific">Rhizophagus irregularis</name>
    <dbReference type="NCBI Taxonomy" id="588596"/>
    <lineage>
        <taxon>Eukaryota</taxon>
        <taxon>Fungi</taxon>
        <taxon>Fungi incertae sedis</taxon>
        <taxon>Mucoromycota</taxon>
        <taxon>Glomeromycotina</taxon>
        <taxon>Glomeromycetes</taxon>
        <taxon>Glomerales</taxon>
        <taxon>Glomeraceae</taxon>
        <taxon>Rhizophagus</taxon>
    </lineage>
</organism>
<comment type="caution">
    <text evidence="2">The sequence shown here is derived from an EMBL/GenBank/DDBJ whole genome shotgun (WGS) entry which is preliminary data.</text>
</comment>
<feature type="signal peptide" evidence="1">
    <location>
        <begin position="1"/>
        <end position="22"/>
    </location>
</feature>
<evidence type="ECO:0000313" key="2">
    <source>
        <dbReference type="EMBL" id="PKK59677.1"/>
    </source>
</evidence>
<evidence type="ECO:0000313" key="3">
    <source>
        <dbReference type="Proteomes" id="UP000233469"/>
    </source>
</evidence>
<sequence length="51" mass="5564">MVCTWMILLVLLLLVAVSGGSGSTARAMVASGGEFRINFLLQILNFRAKFF</sequence>
<evidence type="ECO:0008006" key="4">
    <source>
        <dbReference type="Google" id="ProtNLM"/>
    </source>
</evidence>
<accession>A0A2N1MDG0</accession>
<dbReference type="AlphaFoldDB" id="A0A2N1MDG0"/>
<dbReference type="Proteomes" id="UP000233469">
    <property type="component" value="Unassembled WGS sequence"/>
</dbReference>
<evidence type="ECO:0000256" key="1">
    <source>
        <dbReference type="SAM" id="SignalP"/>
    </source>
</evidence>
<proteinExistence type="predicted"/>
<keyword evidence="1" id="KW-0732">Signal</keyword>
<protein>
    <recommendedName>
        <fullName evidence="4">Transmembrane protein</fullName>
    </recommendedName>
</protein>
<name>A0A2N1MDG0_9GLOM</name>
<reference evidence="2 3" key="2">
    <citation type="submission" date="2017-10" db="EMBL/GenBank/DDBJ databases">
        <title>Extensive intraspecific genome diversity in a model arbuscular mycorrhizal fungus.</title>
        <authorList>
            <person name="Chen E.C.H."/>
            <person name="Morin E."/>
            <person name="Baudet D."/>
            <person name="Noel J."/>
            <person name="Ndikumana S."/>
            <person name="Charron P."/>
            <person name="St-Onge C."/>
            <person name="Giorgi J."/>
            <person name="Grigoriev I.V."/>
            <person name="Roux C."/>
            <person name="Martin F.M."/>
            <person name="Corradi N."/>
        </authorList>
    </citation>
    <scope>NUCLEOTIDE SEQUENCE [LARGE SCALE GENOMIC DNA]</scope>
    <source>
        <strain evidence="2 3">C2</strain>
    </source>
</reference>
<dbReference type="EMBL" id="LLXL01002931">
    <property type="protein sequence ID" value="PKK59677.1"/>
    <property type="molecule type" value="Genomic_DNA"/>
</dbReference>
<reference evidence="2 3" key="1">
    <citation type="submission" date="2016-04" db="EMBL/GenBank/DDBJ databases">
        <title>Genome analyses suggest a sexual origin of heterokaryosis in a supposedly ancient asexual fungus.</title>
        <authorList>
            <person name="Ropars J."/>
            <person name="Sedzielewska K."/>
            <person name="Noel J."/>
            <person name="Charron P."/>
            <person name="Farinelli L."/>
            <person name="Marton T."/>
            <person name="Kruger M."/>
            <person name="Pelin A."/>
            <person name="Brachmann A."/>
            <person name="Corradi N."/>
        </authorList>
    </citation>
    <scope>NUCLEOTIDE SEQUENCE [LARGE SCALE GENOMIC DNA]</scope>
    <source>
        <strain evidence="2 3">C2</strain>
    </source>
</reference>